<name>Q12I75_SHEDO</name>
<sequence>MALLKESDLRSYLNKSSLTCESASNRSLDHEKFDVFLSHSYRDKDLVFAVKKYLEDHDLSVYVDWIDEQELDRSSVDVETAETLRKRMSQCQSLLFVTSSNSTTSKWMPWECGYFDGINGKIAIFPIAKSDESSFAGQEYLGLYPYIDVLGTIWVNSVKSGFCSMKEWLNGKSPDSY</sequence>
<feature type="domain" description="TIR" evidence="1">
    <location>
        <begin position="35"/>
        <end position="131"/>
    </location>
</feature>
<dbReference type="Pfam" id="PF13676">
    <property type="entry name" value="TIR_2"/>
    <property type="match status" value="1"/>
</dbReference>
<dbReference type="HOGENOM" id="CLU_115440_0_0_6"/>
<accession>Q12I75</accession>
<proteinExistence type="predicted"/>
<dbReference type="STRING" id="318161.Sden_3576"/>
<dbReference type="RefSeq" id="WP_011497991.1">
    <property type="nucleotide sequence ID" value="NC_007954.1"/>
</dbReference>
<dbReference type="Proteomes" id="UP000001982">
    <property type="component" value="Chromosome"/>
</dbReference>
<evidence type="ECO:0000313" key="2">
    <source>
        <dbReference type="EMBL" id="ABE56851.1"/>
    </source>
</evidence>
<dbReference type="AlphaFoldDB" id="Q12I75"/>
<protein>
    <recommendedName>
        <fullName evidence="1">TIR domain-containing protein</fullName>
    </recommendedName>
</protein>
<keyword evidence="3" id="KW-1185">Reference proteome</keyword>
<dbReference type="InterPro" id="IPR035897">
    <property type="entry name" value="Toll_tir_struct_dom_sf"/>
</dbReference>
<organism evidence="2 3">
    <name type="scientific">Shewanella denitrificans (strain OS217 / ATCC BAA-1090 / DSM 15013)</name>
    <dbReference type="NCBI Taxonomy" id="318161"/>
    <lineage>
        <taxon>Bacteria</taxon>
        <taxon>Pseudomonadati</taxon>
        <taxon>Pseudomonadota</taxon>
        <taxon>Gammaproteobacteria</taxon>
        <taxon>Alteromonadales</taxon>
        <taxon>Shewanellaceae</taxon>
        <taxon>Shewanella</taxon>
    </lineage>
</organism>
<dbReference type="EMBL" id="CP000302">
    <property type="protein sequence ID" value="ABE56851.1"/>
    <property type="molecule type" value="Genomic_DNA"/>
</dbReference>
<dbReference type="KEGG" id="sdn:Sden_3576"/>
<evidence type="ECO:0000259" key="1">
    <source>
        <dbReference type="Pfam" id="PF13676"/>
    </source>
</evidence>
<dbReference type="SUPFAM" id="SSF52200">
    <property type="entry name" value="Toll/Interleukin receptor TIR domain"/>
    <property type="match status" value="1"/>
</dbReference>
<reference evidence="2 3" key="1">
    <citation type="submission" date="2006-03" db="EMBL/GenBank/DDBJ databases">
        <title>Complete sequence of Shewanella denitrificans OS217.</title>
        <authorList>
            <consortium name="US DOE Joint Genome Institute"/>
            <person name="Copeland A."/>
            <person name="Lucas S."/>
            <person name="Lapidus A."/>
            <person name="Barry K."/>
            <person name="Detter J.C."/>
            <person name="Glavina del Rio T."/>
            <person name="Hammon N."/>
            <person name="Israni S."/>
            <person name="Dalin E."/>
            <person name="Tice H."/>
            <person name="Pitluck S."/>
            <person name="Brettin T."/>
            <person name="Bruce D."/>
            <person name="Han C."/>
            <person name="Tapia R."/>
            <person name="Gilna P."/>
            <person name="Kiss H."/>
            <person name="Schmutz J."/>
            <person name="Larimer F."/>
            <person name="Land M."/>
            <person name="Hauser L."/>
            <person name="Kyrpides N."/>
            <person name="Lykidis A."/>
            <person name="Richardson P."/>
        </authorList>
    </citation>
    <scope>NUCLEOTIDE SEQUENCE [LARGE SCALE GENOMIC DNA]</scope>
    <source>
        <strain evidence="3">OS217 / ATCC BAA-1090 / DSM 15013</strain>
    </source>
</reference>
<dbReference type="InterPro" id="IPR000157">
    <property type="entry name" value="TIR_dom"/>
</dbReference>
<dbReference type="GO" id="GO:0007165">
    <property type="term" value="P:signal transduction"/>
    <property type="evidence" value="ECO:0007669"/>
    <property type="project" value="InterPro"/>
</dbReference>
<dbReference type="eggNOG" id="ENOG5032UB7">
    <property type="taxonomic scope" value="Bacteria"/>
</dbReference>
<dbReference type="Gene3D" id="3.40.50.10140">
    <property type="entry name" value="Toll/interleukin-1 receptor homology (TIR) domain"/>
    <property type="match status" value="1"/>
</dbReference>
<evidence type="ECO:0000313" key="3">
    <source>
        <dbReference type="Proteomes" id="UP000001982"/>
    </source>
</evidence>
<dbReference type="OrthoDB" id="9810385at2"/>
<gene>
    <name evidence="2" type="ordered locus">Sden_3576</name>
</gene>